<keyword evidence="10 12" id="KW-0238">DNA-binding</keyword>
<dbReference type="PANTHER" id="PTHR30313">
    <property type="entry name" value="DNA PRIMASE"/>
    <property type="match status" value="1"/>
</dbReference>
<dbReference type="InterPro" id="IPR050219">
    <property type="entry name" value="DnaG_primase"/>
</dbReference>
<dbReference type="AlphaFoldDB" id="A0A1I0DDJ2"/>
<organism evidence="14 15">
    <name type="scientific">Thorsellia anophelis DSM 18579</name>
    <dbReference type="NCBI Taxonomy" id="1123402"/>
    <lineage>
        <taxon>Bacteria</taxon>
        <taxon>Pseudomonadati</taxon>
        <taxon>Pseudomonadota</taxon>
        <taxon>Gammaproteobacteria</taxon>
        <taxon>Enterobacterales</taxon>
        <taxon>Thorselliaceae</taxon>
        <taxon>Thorsellia</taxon>
    </lineage>
</organism>
<dbReference type="GO" id="GO:0006269">
    <property type="term" value="P:DNA replication, synthesis of primer"/>
    <property type="evidence" value="ECO:0007669"/>
    <property type="project" value="UniProtKB-UniRule"/>
</dbReference>
<dbReference type="InterPro" id="IPR034151">
    <property type="entry name" value="TOPRIM_DnaG_bac"/>
</dbReference>
<dbReference type="GO" id="GO:0000428">
    <property type="term" value="C:DNA-directed RNA polymerase complex"/>
    <property type="evidence" value="ECO:0007669"/>
    <property type="project" value="UniProtKB-KW"/>
</dbReference>
<evidence type="ECO:0000256" key="12">
    <source>
        <dbReference type="HAMAP-Rule" id="MF_00974"/>
    </source>
</evidence>
<evidence type="ECO:0000256" key="11">
    <source>
        <dbReference type="ARBA" id="ARBA00023163"/>
    </source>
</evidence>
<keyword evidence="9" id="KW-0460">Magnesium</keyword>
<dbReference type="InterPro" id="IPR006295">
    <property type="entry name" value="DNA_primase_DnaG"/>
</dbReference>
<dbReference type="SMART" id="SM00400">
    <property type="entry name" value="ZnF_CHCC"/>
    <property type="match status" value="1"/>
</dbReference>
<dbReference type="PANTHER" id="PTHR30313:SF2">
    <property type="entry name" value="DNA PRIMASE"/>
    <property type="match status" value="1"/>
</dbReference>
<keyword evidence="4 12" id="KW-0548">Nucleotidyltransferase</keyword>
<comment type="similarity">
    <text evidence="12">Belongs to the DnaG primase family.</text>
</comment>
<keyword evidence="8 12" id="KW-0862">Zinc</keyword>
<keyword evidence="15" id="KW-1185">Reference proteome</keyword>
<evidence type="ECO:0000259" key="13">
    <source>
        <dbReference type="PROSITE" id="PS50880"/>
    </source>
</evidence>
<keyword evidence="11 12" id="KW-0804">Transcription</keyword>
<comment type="cofactor">
    <cofactor evidence="12">
        <name>Zn(2+)</name>
        <dbReference type="ChEBI" id="CHEBI:29105"/>
    </cofactor>
    <text evidence="12">Binds 1 zinc ion per monomer.</text>
</comment>
<dbReference type="InterPro" id="IPR013173">
    <property type="entry name" value="DNA_primase_DnaG_DnaB-bd_dom"/>
</dbReference>
<reference evidence="15" key="1">
    <citation type="submission" date="2016-10" db="EMBL/GenBank/DDBJ databases">
        <authorList>
            <person name="Varghese N."/>
            <person name="Submissions S."/>
        </authorList>
    </citation>
    <scope>NUCLEOTIDE SEQUENCE [LARGE SCALE GENOMIC DNA]</scope>
    <source>
        <strain evidence="15">DSM 18579</strain>
    </source>
</reference>
<evidence type="ECO:0000256" key="8">
    <source>
        <dbReference type="ARBA" id="ARBA00022833"/>
    </source>
</evidence>
<comment type="domain">
    <text evidence="12">Contains an N-terminal zinc-binding domain, a central core domain that contains the primase activity, and a C-terminal DnaB-binding domain.</text>
</comment>
<dbReference type="InterPro" id="IPR002694">
    <property type="entry name" value="Znf_CHC2"/>
</dbReference>
<dbReference type="InterPro" id="IPR019475">
    <property type="entry name" value="DNA_primase_DnaB-bd"/>
</dbReference>
<dbReference type="InterPro" id="IPR030846">
    <property type="entry name" value="DnaG_bac"/>
</dbReference>
<dbReference type="FunFam" id="3.90.980.10:FF:000001">
    <property type="entry name" value="DNA primase"/>
    <property type="match status" value="1"/>
</dbReference>
<dbReference type="GO" id="GO:0008270">
    <property type="term" value="F:zinc ion binding"/>
    <property type="evidence" value="ECO:0007669"/>
    <property type="project" value="UniProtKB-UniRule"/>
</dbReference>
<comment type="catalytic activity">
    <reaction evidence="12">
        <text>ssDNA + n NTP = ssDNA/pppN(pN)n-1 hybrid + (n-1) diphosphate.</text>
        <dbReference type="EC" id="2.7.7.101"/>
    </reaction>
</comment>
<evidence type="ECO:0000256" key="7">
    <source>
        <dbReference type="ARBA" id="ARBA00022771"/>
    </source>
</evidence>
<dbReference type="GO" id="GO:0005737">
    <property type="term" value="C:cytoplasm"/>
    <property type="evidence" value="ECO:0007669"/>
    <property type="project" value="TreeGrafter"/>
</dbReference>
<comment type="function">
    <text evidence="12">RNA polymerase that catalyzes the synthesis of short RNA molecules used as primers for DNA polymerase during DNA replication.</text>
</comment>
<evidence type="ECO:0000256" key="2">
    <source>
        <dbReference type="ARBA" id="ARBA00022515"/>
    </source>
</evidence>
<dbReference type="GO" id="GO:0003677">
    <property type="term" value="F:DNA binding"/>
    <property type="evidence" value="ECO:0007669"/>
    <property type="project" value="UniProtKB-KW"/>
</dbReference>
<dbReference type="FunFam" id="3.40.1360.10:FF:000002">
    <property type="entry name" value="DNA primase"/>
    <property type="match status" value="1"/>
</dbReference>
<evidence type="ECO:0000256" key="6">
    <source>
        <dbReference type="ARBA" id="ARBA00022723"/>
    </source>
</evidence>
<dbReference type="SUPFAM" id="SSF117023">
    <property type="entry name" value="DNA primase DnaG, C-terminal domain"/>
    <property type="match status" value="1"/>
</dbReference>
<dbReference type="Pfam" id="PF10410">
    <property type="entry name" value="DnaB_bind"/>
    <property type="match status" value="1"/>
</dbReference>
<feature type="domain" description="Toprim" evidence="13">
    <location>
        <begin position="257"/>
        <end position="339"/>
    </location>
</feature>
<dbReference type="SUPFAM" id="SSF57783">
    <property type="entry name" value="Zinc beta-ribbon"/>
    <property type="match status" value="1"/>
</dbReference>
<evidence type="ECO:0000256" key="1">
    <source>
        <dbReference type="ARBA" id="ARBA00022478"/>
    </source>
</evidence>
<evidence type="ECO:0000256" key="5">
    <source>
        <dbReference type="ARBA" id="ARBA00022705"/>
    </source>
</evidence>
<evidence type="ECO:0000313" key="15">
    <source>
        <dbReference type="Proteomes" id="UP000242642"/>
    </source>
</evidence>
<dbReference type="Gene3D" id="3.40.1360.10">
    <property type="match status" value="1"/>
</dbReference>
<dbReference type="PROSITE" id="PS50880">
    <property type="entry name" value="TOPRIM"/>
    <property type="match status" value="1"/>
</dbReference>
<dbReference type="Gene3D" id="3.90.980.10">
    <property type="entry name" value="DNA primase, catalytic core, N-terminal domain"/>
    <property type="match status" value="1"/>
</dbReference>
<evidence type="ECO:0000256" key="9">
    <source>
        <dbReference type="ARBA" id="ARBA00022842"/>
    </source>
</evidence>
<dbReference type="NCBIfam" id="TIGR01391">
    <property type="entry name" value="dnaG"/>
    <property type="match status" value="1"/>
</dbReference>
<dbReference type="SUPFAM" id="SSF56731">
    <property type="entry name" value="DNA primase core"/>
    <property type="match status" value="1"/>
</dbReference>
<dbReference type="CDD" id="cd03364">
    <property type="entry name" value="TOPRIM_DnaG_primases"/>
    <property type="match status" value="1"/>
</dbReference>
<comment type="subunit">
    <text evidence="12">Monomer. Interacts with DnaB.</text>
</comment>
<evidence type="ECO:0000256" key="10">
    <source>
        <dbReference type="ARBA" id="ARBA00023125"/>
    </source>
</evidence>
<dbReference type="OrthoDB" id="9803773at2"/>
<dbReference type="EMBL" id="FOHV01000015">
    <property type="protein sequence ID" value="SET30380.1"/>
    <property type="molecule type" value="Genomic_DNA"/>
</dbReference>
<dbReference type="Proteomes" id="UP000242642">
    <property type="component" value="Unassembled WGS sequence"/>
</dbReference>
<keyword evidence="6 12" id="KW-0479">Metal-binding</keyword>
<dbReference type="InterPro" id="IPR013264">
    <property type="entry name" value="DNAG_N"/>
</dbReference>
<accession>A0A1I0DDJ2</accession>
<dbReference type="Pfam" id="PF13155">
    <property type="entry name" value="Toprim_2"/>
    <property type="match status" value="1"/>
</dbReference>
<sequence length="619" mass="69659">MGGRIPRDFINDLLARVDIVDVIDTRVKLKKRGKNHVACCPFHQEKSPSFNVNQSKQFFHCFGCGESGNAIDFLMKHDRLEFVETIEELAASQGLDVPYENSTGNHRFERDKRVNLHGAMSEIALFYQSMLLQNIAKPAVSYLKSRGLSKSVVEAFGIGYAPKHALMNQFGKTADDKKRLLEMGMLGENDDKRTYERFRDRIMFPIRDKRGRVIGFGGRIIDSGTPKYLNSPETVLFQKSRHLYGLYEVFQYHPDPKYIVVVEGYMDVVALAQFGVNYAVATLGTATSTEHIQMLFRSVDTIICCYDGDRAGKDAAWRALNAALPLLDDGKQIQFSFLPDGEDPDSLIRKIGKEAFEELLLKSMGYDHFLFESLSKDIDLSNQQGKTKLSALAIPLIKSVPGAAHKLLLKNAFGTRIGMLDARQLDQLFNAYAAVDIKNTSKQASPLNTGSARTQLTQTGTLKNNAAQIANPTKLHNHFIKILFGTLIQNPWLAKHVPSTEGLEESVFPDLLLFKLLISLCHAHPDLTTGQLIMLASDSEFIEKYPQTLITIKNYAAWEHEIDDSLIEQTFLDSLSSLYDSMLNHRLETLIAKERVEGKLTIEERQEFIALMLALKKDK</sequence>
<dbReference type="RefSeq" id="WP_093320336.1">
    <property type="nucleotide sequence ID" value="NZ_FOHV01000015.1"/>
</dbReference>
<dbReference type="InterPro" id="IPR036977">
    <property type="entry name" value="DNA_primase_Znf_CHC2"/>
</dbReference>
<keyword evidence="7 12" id="KW-0863">Zinc-finger</keyword>
<gene>
    <name evidence="12" type="primary">dnaG</name>
    <name evidence="14" type="ORF">SAMN02583745_01947</name>
</gene>
<dbReference type="Pfam" id="PF08278">
    <property type="entry name" value="DnaG_DnaB_bind"/>
    <property type="match status" value="1"/>
</dbReference>
<proteinExistence type="inferred from homology"/>
<dbReference type="GO" id="GO:0003899">
    <property type="term" value="F:DNA-directed RNA polymerase activity"/>
    <property type="evidence" value="ECO:0007669"/>
    <property type="project" value="UniProtKB-UniRule"/>
</dbReference>
<dbReference type="GO" id="GO:1990077">
    <property type="term" value="C:primosome complex"/>
    <property type="evidence" value="ECO:0007669"/>
    <property type="project" value="UniProtKB-KW"/>
</dbReference>
<dbReference type="InterPro" id="IPR006171">
    <property type="entry name" value="TOPRIM_dom"/>
</dbReference>
<dbReference type="Gene3D" id="3.90.580.10">
    <property type="entry name" value="Zinc finger, CHC2-type domain"/>
    <property type="match status" value="1"/>
</dbReference>
<dbReference type="HAMAP" id="MF_00974">
    <property type="entry name" value="DNA_primase_DnaG"/>
    <property type="match status" value="1"/>
</dbReference>
<dbReference type="SMART" id="SM00766">
    <property type="entry name" value="DnaG_DnaB_bind"/>
    <property type="match status" value="1"/>
</dbReference>
<evidence type="ECO:0000313" key="14">
    <source>
        <dbReference type="EMBL" id="SET30380.1"/>
    </source>
</evidence>
<dbReference type="InterPro" id="IPR037068">
    <property type="entry name" value="DNA_primase_core_N_sf"/>
</dbReference>
<dbReference type="FunFam" id="3.90.580.10:FF:000001">
    <property type="entry name" value="DNA primase"/>
    <property type="match status" value="1"/>
</dbReference>
<feature type="zinc finger region" description="CHC2-type" evidence="12">
    <location>
        <begin position="40"/>
        <end position="64"/>
    </location>
</feature>
<dbReference type="Pfam" id="PF08275">
    <property type="entry name" value="DNAG_N"/>
    <property type="match status" value="1"/>
</dbReference>
<protein>
    <recommendedName>
        <fullName evidence="12">DNA primase</fullName>
        <ecNumber evidence="12">2.7.7.101</ecNumber>
    </recommendedName>
</protein>
<evidence type="ECO:0000256" key="4">
    <source>
        <dbReference type="ARBA" id="ARBA00022695"/>
    </source>
</evidence>
<keyword evidence="2 12" id="KW-0639">Primosome</keyword>
<dbReference type="SMART" id="SM00493">
    <property type="entry name" value="TOPRIM"/>
    <property type="match status" value="1"/>
</dbReference>
<dbReference type="Gene3D" id="1.10.860.10">
    <property type="entry name" value="DNAb Helicase, Chain A"/>
    <property type="match status" value="1"/>
</dbReference>
<keyword evidence="3 12" id="KW-0808">Transferase</keyword>
<keyword evidence="1 12" id="KW-0240">DNA-directed RNA polymerase</keyword>
<dbReference type="InterPro" id="IPR016136">
    <property type="entry name" value="DNA_helicase_N/primase_C"/>
</dbReference>
<name>A0A1I0DDJ2_9GAMM</name>
<dbReference type="STRING" id="1123402.SAMN02583745_01947"/>
<dbReference type="Pfam" id="PF01807">
    <property type="entry name" value="Zn_ribbon_DnaG"/>
    <property type="match status" value="1"/>
</dbReference>
<evidence type="ECO:0000256" key="3">
    <source>
        <dbReference type="ARBA" id="ARBA00022679"/>
    </source>
</evidence>
<keyword evidence="5 12" id="KW-0235">DNA replication</keyword>
<dbReference type="Gene3D" id="1.20.50.20">
    <property type="entry name" value="DnaG, RNA polymerase domain, helical bundle"/>
    <property type="match status" value="1"/>
</dbReference>
<dbReference type="EC" id="2.7.7.101" evidence="12"/>